<sequence length="320" mass="36733">MSGDGDMTEQFDNLFLSIAQHHPQGASQLLDTFVNFLGRKTDFFIGGEEGAWEKLVMSTFKKYEKISRDHHETELKGKREKEARLKAAAAKKAEQETIKSAEITELTDAEAEKLQAEIDANKSSQPAQPAPTTETIEDDEDESEKGKLKPNQGNGCDLDKYRWTQTLGDIELRIPLNVNFRVKQRDLVVNLTKRHLTCGIKGQPPIIDDDFQYEIKLEESTWVIEDGKSLLFNFEKVNRMNWWSKLVNSDPEISTRKINPEPSKLSDLDGETRGLVEKMMYDQRQKELGLPTSDEQKKQDVIKKFMEQHPEMDFSKCKFS</sequence>
<dbReference type="GO" id="GO:0005819">
    <property type="term" value="C:spindle"/>
    <property type="evidence" value="ECO:0007669"/>
    <property type="project" value="UniProtKB-SubCell"/>
</dbReference>
<dbReference type="GO" id="GO:0005874">
    <property type="term" value="C:microtubule"/>
    <property type="evidence" value="ECO:0007669"/>
    <property type="project" value="UniProtKB-KW"/>
</dbReference>
<dbReference type="Pfam" id="PF04969">
    <property type="entry name" value="CS"/>
    <property type="match status" value="1"/>
</dbReference>
<evidence type="ECO:0000256" key="8">
    <source>
        <dbReference type="ARBA" id="ARBA00022701"/>
    </source>
</evidence>
<dbReference type="Pfam" id="PF14050">
    <property type="entry name" value="Nudc_N"/>
    <property type="match status" value="1"/>
</dbReference>
<dbReference type="AlphaFoldDB" id="V5IAR9"/>
<organism evidence="17">
    <name type="scientific">Anoplophora glabripennis</name>
    <name type="common">Asian longhorn beetle</name>
    <name type="synonym">Anoplophora nobilis</name>
    <dbReference type="NCBI Taxonomy" id="217634"/>
    <lineage>
        <taxon>Eukaryota</taxon>
        <taxon>Metazoa</taxon>
        <taxon>Ecdysozoa</taxon>
        <taxon>Arthropoda</taxon>
        <taxon>Hexapoda</taxon>
        <taxon>Insecta</taxon>
        <taxon>Pterygota</taxon>
        <taxon>Neoptera</taxon>
        <taxon>Endopterygota</taxon>
        <taxon>Coleoptera</taxon>
        <taxon>Polyphaga</taxon>
        <taxon>Cucujiformia</taxon>
        <taxon>Chrysomeloidea</taxon>
        <taxon>Cerambycidae</taxon>
        <taxon>Lamiinae</taxon>
        <taxon>Lamiini</taxon>
        <taxon>Anoplophora</taxon>
    </lineage>
</organism>
<dbReference type="InterPro" id="IPR032572">
    <property type="entry name" value="NuDC"/>
</dbReference>
<reference evidence="17" key="1">
    <citation type="submission" date="2013-07" db="EMBL/GenBank/DDBJ databases">
        <title>Midgut Transcriptome Profiling of Anoplphora glabripennis, a Lignocellulose Degrading, Wood-Boring Cerambycid.</title>
        <authorList>
            <person name="Scully E.D."/>
            <person name="Hoover K."/>
            <person name="Carlson J.E."/>
            <person name="Tien M."/>
            <person name="Geib S.M."/>
        </authorList>
    </citation>
    <scope>NUCLEOTIDE SEQUENCE</scope>
</reference>
<evidence type="ECO:0000256" key="10">
    <source>
        <dbReference type="ARBA" id="ARBA00023054"/>
    </source>
</evidence>
<keyword evidence="12" id="KW-0131">Cell cycle</keyword>
<evidence type="ECO:0000256" key="15">
    <source>
        <dbReference type="SAM" id="MobiDB-lite"/>
    </source>
</evidence>
<keyword evidence="10" id="KW-0175">Coiled coil</keyword>
<dbReference type="InterPro" id="IPR037898">
    <property type="entry name" value="NudC_fam"/>
</dbReference>
<dbReference type="Gene3D" id="2.60.40.790">
    <property type="match status" value="1"/>
</dbReference>
<evidence type="ECO:0000256" key="4">
    <source>
        <dbReference type="ARBA" id="ARBA00017641"/>
    </source>
</evidence>
<dbReference type="GO" id="GO:0006457">
    <property type="term" value="P:protein folding"/>
    <property type="evidence" value="ECO:0007669"/>
    <property type="project" value="TreeGrafter"/>
</dbReference>
<feature type="region of interest" description="Disordered" evidence="15">
    <location>
        <begin position="118"/>
        <end position="155"/>
    </location>
</feature>
<keyword evidence="5" id="KW-0963">Cytoplasm</keyword>
<evidence type="ECO:0000256" key="13">
    <source>
        <dbReference type="ARBA" id="ARBA00030427"/>
    </source>
</evidence>
<name>V5IAR9_ANOGL</name>
<dbReference type="GO" id="GO:0005737">
    <property type="term" value="C:cytoplasm"/>
    <property type="evidence" value="ECO:0007669"/>
    <property type="project" value="TreeGrafter"/>
</dbReference>
<dbReference type="PANTHER" id="PTHR12356:SF3">
    <property type="entry name" value="NUCLEAR MIGRATION PROTEIN NUDC"/>
    <property type="match status" value="1"/>
</dbReference>
<proteinExistence type="inferred from homology"/>
<evidence type="ECO:0000256" key="9">
    <source>
        <dbReference type="ARBA" id="ARBA00022776"/>
    </source>
</evidence>
<dbReference type="PANTHER" id="PTHR12356">
    <property type="entry name" value="NUCLEAR MOVEMENT PROTEIN NUDC"/>
    <property type="match status" value="1"/>
</dbReference>
<accession>V5IAR9</accession>
<keyword evidence="11" id="KW-0206">Cytoskeleton</keyword>
<evidence type="ECO:0000256" key="2">
    <source>
        <dbReference type="ARBA" id="ARBA00004214"/>
    </source>
</evidence>
<evidence type="ECO:0000256" key="1">
    <source>
        <dbReference type="ARBA" id="ARBA00004186"/>
    </source>
</evidence>
<gene>
    <name evidence="17" type="primary">NUDC</name>
</gene>
<dbReference type="CDD" id="cd06492">
    <property type="entry name" value="p23_mNUDC_like"/>
    <property type="match status" value="1"/>
</dbReference>
<dbReference type="Pfam" id="PF16273">
    <property type="entry name" value="NuDC"/>
    <property type="match status" value="1"/>
</dbReference>
<feature type="domain" description="CS" evidence="16">
    <location>
        <begin position="156"/>
        <end position="247"/>
    </location>
</feature>
<comment type="function">
    <text evidence="14">Plays a role in neurogenesis and neuronal migration. Necessary for correct formation of mitotic spindles and chromosome separation during mitosis. Necessary for cytokinesis and cell proliferation.</text>
</comment>
<dbReference type="PROSITE" id="PS51203">
    <property type="entry name" value="CS"/>
    <property type="match status" value="1"/>
</dbReference>
<dbReference type="EMBL" id="GALX01000705">
    <property type="protein sequence ID" value="JAB67761.1"/>
    <property type="molecule type" value="Transcribed_RNA"/>
</dbReference>
<feature type="compositionally biased region" description="Polar residues" evidence="15">
    <location>
        <begin position="121"/>
        <end position="131"/>
    </location>
</feature>
<evidence type="ECO:0000256" key="6">
    <source>
        <dbReference type="ARBA" id="ARBA00022553"/>
    </source>
</evidence>
<dbReference type="SUPFAM" id="SSF49764">
    <property type="entry name" value="HSP20-like chaperones"/>
    <property type="match status" value="1"/>
</dbReference>
<comment type="subcellular location">
    <subcellularLocation>
        <location evidence="1">Cytoplasm</location>
        <location evidence="1">Cytoskeleton</location>
        <location evidence="1">Spindle</location>
    </subcellularLocation>
    <subcellularLocation>
        <location evidence="2">Midbody</location>
    </subcellularLocation>
</comment>
<keyword evidence="8" id="KW-0493">Microtubule</keyword>
<evidence type="ECO:0000256" key="12">
    <source>
        <dbReference type="ARBA" id="ARBA00023306"/>
    </source>
</evidence>
<evidence type="ECO:0000256" key="14">
    <source>
        <dbReference type="ARBA" id="ARBA00046142"/>
    </source>
</evidence>
<evidence type="ECO:0000256" key="11">
    <source>
        <dbReference type="ARBA" id="ARBA00023212"/>
    </source>
</evidence>
<evidence type="ECO:0000256" key="7">
    <source>
        <dbReference type="ARBA" id="ARBA00022618"/>
    </source>
</evidence>
<protein>
    <recommendedName>
        <fullName evidence="4">Nuclear migration protein nudC</fullName>
    </recommendedName>
    <alternativeName>
        <fullName evidence="13">Nuclear distribution protein C homolog</fullName>
    </alternativeName>
</protein>
<keyword evidence="6" id="KW-0597">Phosphoprotein</keyword>
<dbReference type="GO" id="GO:0051082">
    <property type="term" value="F:unfolded protein binding"/>
    <property type="evidence" value="ECO:0007669"/>
    <property type="project" value="TreeGrafter"/>
</dbReference>
<comment type="similarity">
    <text evidence="3">Belongs to the nudC family.</text>
</comment>
<keyword evidence="9" id="KW-0498">Mitosis</keyword>
<evidence type="ECO:0000259" key="16">
    <source>
        <dbReference type="PROSITE" id="PS51203"/>
    </source>
</evidence>
<dbReference type="InterPro" id="IPR008978">
    <property type="entry name" value="HSP20-like_chaperone"/>
</dbReference>
<keyword evidence="7" id="KW-0132">Cell division</keyword>
<dbReference type="InterPro" id="IPR025934">
    <property type="entry name" value="NudC_N_dom"/>
</dbReference>
<dbReference type="FunFam" id="2.60.40.790:FF:000001">
    <property type="entry name" value="Nuclear migration protein nudC"/>
    <property type="match status" value="1"/>
</dbReference>
<evidence type="ECO:0000256" key="5">
    <source>
        <dbReference type="ARBA" id="ARBA00022490"/>
    </source>
</evidence>
<evidence type="ECO:0000313" key="17">
    <source>
        <dbReference type="EMBL" id="JAB67761.1"/>
    </source>
</evidence>
<evidence type="ECO:0000256" key="3">
    <source>
        <dbReference type="ARBA" id="ARBA00010513"/>
    </source>
</evidence>
<dbReference type="GO" id="GO:0030496">
    <property type="term" value="C:midbody"/>
    <property type="evidence" value="ECO:0007669"/>
    <property type="project" value="UniProtKB-SubCell"/>
</dbReference>
<dbReference type="GO" id="GO:0051301">
    <property type="term" value="P:cell division"/>
    <property type="evidence" value="ECO:0007669"/>
    <property type="project" value="UniProtKB-KW"/>
</dbReference>
<dbReference type="InterPro" id="IPR007052">
    <property type="entry name" value="CS_dom"/>
</dbReference>